<accession>A0A9W7IYS1</accession>
<organism evidence="4 5">
    <name type="scientific">Hibiscus trionum</name>
    <name type="common">Flower of an hour</name>
    <dbReference type="NCBI Taxonomy" id="183268"/>
    <lineage>
        <taxon>Eukaryota</taxon>
        <taxon>Viridiplantae</taxon>
        <taxon>Streptophyta</taxon>
        <taxon>Embryophyta</taxon>
        <taxon>Tracheophyta</taxon>
        <taxon>Spermatophyta</taxon>
        <taxon>Magnoliopsida</taxon>
        <taxon>eudicotyledons</taxon>
        <taxon>Gunneridae</taxon>
        <taxon>Pentapetalae</taxon>
        <taxon>rosids</taxon>
        <taxon>malvids</taxon>
        <taxon>Malvales</taxon>
        <taxon>Malvaceae</taxon>
        <taxon>Malvoideae</taxon>
        <taxon>Hibiscus</taxon>
    </lineage>
</organism>
<name>A0A9W7IYS1_HIBTR</name>
<evidence type="ECO:0000259" key="3">
    <source>
        <dbReference type="Pfam" id="PF05617"/>
    </source>
</evidence>
<dbReference type="OrthoDB" id="1368054at2759"/>
<evidence type="ECO:0000313" key="4">
    <source>
        <dbReference type="EMBL" id="GMJ02354.1"/>
    </source>
</evidence>
<sequence length="123" mass="13762">MAKHNNNLFFMVALLSSIIAASKIVAVSEFTVPPQPEPGFYKAMRKCFKKISAECAESVVDAVLEDQDMSKKCCVELVHKMGRICHEHLLWFLASHSKSGVNATHVFIRGPEVYNSCVLKLHQ</sequence>
<evidence type="ECO:0000313" key="5">
    <source>
        <dbReference type="Proteomes" id="UP001165190"/>
    </source>
</evidence>
<feature type="signal peptide" evidence="2">
    <location>
        <begin position="1"/>
        <end position="21"/>
    </location>
</feature>
<dbReference type="InterPro" id="IPR008502">
    <property type="entry name" value="Prolamin-like"/>
</dbReference>
<evidence type="ECO:0000256" key="2">
    <source>
        <dbReference type="SAM" id="SignalP"/>
    </source>
</evidence>
<reference evidence="4" key="1">
    <citation type="submission" date="2023-05" db="EMBL/GenBank/DDBJ databases">
        <title>Genome and transcriptome analyses reveal genes involved in the formation of fine ridges on petal epidermal cells in Hibiscus trionum.</title>
        <authorList>
            <person name="Koshimizu S."/>
            <person name="Masuda S."/>
            <person name="Ishii T."/>
            <person name="Shirasu K."/>
            <person name="Hoshino A."/>
            <person name="Arita M."/>
        </authorList>
    </citation>
    <scope>NUCLEOTIDE SEQUENCE</scope>
    <source>
        <strain evidence="4">Hamamatsu line</strain>
    </source>
</reference>
<dbReference type="PANTHER" id="PTHR31951">
    <property type="entry name" value="BIFUNCTIONAL INHIBITOR/LIPID-TRANSFER PROTEIN/SEED STORAGE 2S ALBUMIN SUPERFAMILY PROTEIN-RELATED"/>
    <property type="match status" value="1"/>
</dbReference>
<keyword evidence="1 2" id="KW-0732">Signal</keyword>
<dbReference type="PANTHER" id="PTHR31951:SF30">
    <property type="entry name" value="PROLAMIN-LIKE DOMAIN-CONTAINING PROTEIN"/>
    <property type="match status" value="1"/>
</dbReference>
<proteinExistence type="predicted"/>
<dbReference type="AlphaFoldDB" id="A0A9W7IYS1"/>
<dbReference type="Proteomes" id="UP001165190">
    <property type="component" value="Unassembled WGS sequence"/>
</dbReference>
<keyword evidence="5" id="KW-1185">Reference proteome</keyword>
<comment type="caution">
    <text evidence="4">The sequence shown here is derived from an EMBL/GenBank/DDBJ whole genome shotgun (WGS) entry which is preliminary data.</text>
</comment>
<dbReference type="Pfam" id="PF05617">
    <property type="entry name" value="Prolamin_like"/>
    <property type="match status" value="1"/>
</dbReference>
<dbReference type="EMBL" id="BSYR01000036">
    <property type="protein sequence ID" value="GMJ02354.1"/>
    <property type="molecule type" value="Genomic_DNA"/>
</dbReference>
<evidence type="ECO:0000256" key="1">
    <source>
        <dbReference type="ARBA" id="ARBA00022729"/>
    </source>
</evidence>
<gene>
    <name evidence="4" type="ORF">HRI_003904600</name>
</gene>
<feature type="chain" id="PRO_5040718740" description="Prolamin-like domain-containing protein" evidence="2">
    <location>
        <begin position="22"/>
        <end position="123"/>
    </location>
</feature>
<feature type="domain" description="Prolamin-like" evidence="3">
    <location>
        <begin position="46"/>
        <end position="118"/>
    </location>
</feature>
<protein>
    <recommendedName>
        <fullName evidence="3">Prolamin-like domain-containing protein</fullName>
    </recommendedName>
</protein>